<evidence type="ECO:0000259" key="7">
    <source>
        <dbReference type="Pfam" id="PF02837"/>
    </source>
</evidence>
<keyword evidence="4" id="KW-0378">Hydrolase</keyword>
<proteinExistence type="inferred from homology"/>
<dbReference type="Pfam" id="PF02837">
    <property type="entry name" value="Glyco_hydro_2_N"/>
    <property type="match status" value="1"/>
</dbReference>
<evidence type="ECO:0000313" key="9">
    <source>
        <dbReference type="Proteomes" id="UP000018861"/>
    </source>
</evidence>
<gene>
    <name evidence="8" type="ORF">JCM6292_825</name>
</gene>
<dbReference type="Proteomes" id="UP000018861">
    <property type="component" value="Unassembled WGS sequence"/>
</dbReference>
<dbReference type="Gene3D" id="2.60.120.260">
    <property type="entry name" value="Galactose-binding domain-like"/>
    <property type="match status" value="1"/>
</dbReference>
<evidence type="ECO:0000256" key="4">
    <source>
        <dbReference type="ARBA" id="ARBA00022801"/>
    </source>
</evidence>
<keyword evidence="5" id="KW-0326">Glycosidase</keyword>
<evidence type="ECO:0000313" key="8">
    <source>
        <dbReference type="EMBL" id="GAE14658.1"/>
    </source>
</evidence>
<feature type="chain" id="PRO_5004845719" description="beta-galactosidase" evidence="6">
    <location>
        <begin position="28"/>
        <end position="198"/>
    </location>
</feature>
<dbReference type="PANTHER" id="PTHR46323:SF2">
    <property type="entry name" value="BETA-GALACTOSIDASE"/>
    <property type="match status" value="1"/>
</dbReference>
<dbReference type="SUPFAM" id="SSF49785">
    <property type="entry name" value="Galactose-binding domain-like"/>
    <property type="match status" value="1"/>
</dbReference>
<dbReference type="EC" id="3.2.1.23" evidence="3"/>
<dbReference type="AlphaFoldDB" id="W4P5H0"/>
<dbReference type="GO" id="GO:0009341">
    <property type="term" value="C:beta-galactosidase complex"/>
    <property type="evidence" value="ECO:0007669"/>
    <property type="project" value="TreeGrafter"/>
</dbReference>
<evidence type="ECO:0000256" key="2">
    <source>
        <dbReference type="ARBA" id="ARBA00007401"/>
    </source>
</evidence>
<dbReference type="GO" id="GO:0005990">
    <property type="term" value="P:lactose catabolic process"/>
    <property type="evidence" value="ECO:0007669"/>
    <property type="project" value="TreeGrafter"/>
</dbReference>
<evidence type="ECO:0000256" key="1">
    <source>
        <dbReference type="ARBA" id="ARBA00001412"/>
    </source>
</evidence>
<sequence length="198" mass="22686">MRKNIYHAIFGILLFGSLTLLPHAAYAQADKTQTPYWKDVQVVAVNKEYPRTAFMTYDNRTDALSGRYEKSNYYKLLNGTWKFYYADSYKDLPAGITEANTSTANWNDIKVPGNWEVQGYGTAIYTNHGYEFRPRNPQPPALPEANPVAFTAVISKFLPIGWIGISICIYQEPNREYMYISTEKKQDTAKIRKIPQSS</sequence>
<comment type="catalytic activity">
    <reaction evidence="1">
        <text>Hydrolysis of terminal non-reducing beta-D-galactose residues in beta-D-galactosides.</text>
        <dbReference type="EC" id="3.2.1.23"/>
    </reaction>
</comment>
<dbReference type="GO" id="GO:0004565">
    <property type="term" value="F:beta-galactosidase activity"/>
    <property type="evidence" value="ECO:0007669"/>
    <property type="project" value="UniProtKB-EC"/>
</dbReference>
<comment type="similarity">
    <text evidence="2">Belongs to the glycosyl hydrolase 2 family.</text>
</comment>
<keyword evidence="6" id="KW-0732">Signal</keyword>
<name>W4P5H0_9BACE</name>
<dbReference type="EMBL" id="BAIQ01000006">
    <property type="protein sequence ID" value="GAE14658.1"/>
    <property type="molecule type" value="Genomic_DNA"/>
</dbReference>
<evidence type="ECO:0000256" key="3">
    <source>
        <dbReference type="ARBA" id="ARBA00012756"/>
    </source>
</evidence>
<feature type="domain" description="Glycosyl hydrolases family 2 sugar binding" evidence="7">
    <location>
        <begin position="75"/>
        <end position="150"/>
    </location>
</feature>
<dbReference type="PANTHER" id="PTHR46323">
    <property type="entry name" value="BETA-GALACTOSIDASE"/>
    <property type="match status" value="1"/>
</dbReference>
<evidence type="ECO:0000256" key="5">
    <source>
        <dbReference type="ARBA" id="ARBA00023295"/>
    </source>
</evidence>
<dbReference type="InterPro" id="IPR006104">
    <property type="entry name" value="Glyco_hydro_2_N"/>
</dbReference>
<dbReference type="InterPro" id="IPR008979">
    <property type="entry name" value="Galactose-bd-like_sf"/>
</dbReference>
<accession>W4P5H0</accession>
<comment type="caution">
    <text evidence="8">The sequence shown here is derived from an EMBL/GenBank/DDBJ whole genome shotgun (WGS) entry which is preliminary data.</text>
</comment>
<protein>
    <recommendedName>
        <fullName evidence="3">beta-galactosidase</fullName>
        <ecNumber evidence="3">3.2.1.23</ecNumber>
    </recommendedName>
</protein>
<reference evidence="8 9" key="1">
    <citation type="journal article" date="2014" name="Genome Announc.">
        <title>Draft Genome Sequences of Three Strains of Bacteroides pyogenes Isolated from a Cat and Swine.</title>
        <authorList>
            <person name="Sakamoto M."/>
            <person name="Oshima K."/>
            <person name="Suda W."/>
            <person name="Kitamura K."/>
            <person name="Iida T."/>
            <person name="Hattori M."/>
            <person name="Ohkuma M."/>
        </authorList>
    </citation>
    <scope>NUCLEOTIDE SEQUENCE [LARGE SCALE GENOMIC DNA]</scope>
    <source>
        <strain evidence="8 9">JCM 6292</strain>
    </source>
</reference>
<dbReference type="InterPro" id="IPR050347">
    <property type="entry name" value="Bact_Beta-galactosidase"/>
</dbReference>
<organism evidence="8 9">
    <name type="scientific">Bacteroides pyogenes JCM 6292</name>
    <dbReference type="NCBI Taxonomy" id="1235809"/>
    <lineage>
        <taxon>Bacteria</taxon>
        <taxon>Pseudomonadati</taxon>
        <taxon>Bacteroidota</taxon>
        <taxon>Bacteroidia</taxon>
        <taxon>Bacteroidales</taxon>
        <taxon>Bacteroidaceae</taxon>
        <taxon>Bacteroides</taxon>
    </lineage>
</organism>
<feature type="signal peptide" evidence="6">
    <location>
        <begin position="1"/>
        <end position="27"/>
    </location>
</feature>
<evidence type="ECO:0000256" key="6">
    <source>
        <dbReference type="SAM" id="SignalP"/>
    </source>
</evidence>